<protein>
    <submittedName>
        <fullName evidence="4">DNA mismatch repair protein MutT</fullName>
    </submittedName>
</protein>
<evidence type="ECO:0000259" key="3">
    <source>
        <dbReference type="PROSITE" id="PS51462"/>
    </source>
</evidence>
<dbReference type="Proteomes" id="UP001320159">
    <property type="component" value="Unassembled WGS sequence"/>
</dbReference>
<reference evidence="4 5" key="1">
    <citation type="submission" date="2017-11" db="EMBL/GenBank/DDBJ databases">
        <title>Isolation and Characterization of Family Methanocellaceae Species from Potential Methane Hydrate Area Offshore Southwestern Taiwan.</title>
        <authorList>
            <person name="Zhang W.-L."/>
            <person name="Chen W.-C."/>
            <person name="Lai M.-C."/>
            <person name="Chen S.-C."/>
        </authorList>
    </citation>
    <scope>NUCLEOTIDE SEQUENCE [LARGE SCALE GENOMIC DNA]</scope>
    <source>
        <strain evidence="4 5">CWC-04</strain>
    </source>
</reference>
<dbReference type="AlphaFoldDB" id="A0AAP2RDV3"/>
<evidence type="ECO:0000313" key="4">
    <source>
        <dbReference type="EMBL" id="MCD1295819.1"/>
    </source>
</evidence>
<comment type="cofactor">
    <cofactor evidence="1">
        <name>Mg(2+)</name>
        <dbReference type="ChEBI" id="CHEBI:18420"/>
    </cofactor>
</comment>
<dbReference type="InterPro" id="IPR015797">
    <property type="entry name" value="NUDIX_hydrolase-like_dom_sf"/>
</dbReference>
<evidence type="ECO:0000313" key="5">
    <source>
        <dbReference type="Proteomes" id="UP001320159"/>
    </source>
</evidence>
<comment type="caution">
    <text evidence="4">The sequence shown here is derived from an EMBL/GenBank/DDBJ whole genome shotgun (WGS) entry which is preliminary data.</text>
</comment>
<sequence length="138" mass="15681">MIPGKDFVGVGVGAVIVRDDKVLMLLRSDKCRNNVNKWTIPGGMVEPFEKLEDAIVREIAEETGLLIESLYPLIVSDRVFDEQHWVSILYEACANGEPVNKEAEKHIRIEWLSLNDLPENITRPSKDAILAYLNRHKL</sequence>
<evidence type="ECO:0000256" key="2">
    <source>
        <dbReference type="ARBA" id="ARBA00022801"/>
    </source>
</evidence>
<dbReference type="InterPro" id="IPR020476">
    <property type="entry name" value="Nudix_hydrolase"/>
</dbReference>
<dbReference type="Pfam" id="PF00293">
    <property type="entry name" value="NUDIX"/>
    <property type="match status" value="1"/>
</dbReference>
<proteinExistence type="predicted"/>
<dbReference type="PANTHER" id="PTHR43046:SF14">
    <property type="entry name" value="MUTT_NUDIX FAMILY PROTEIN"/>
    <property type="match status" value="1"/>
</dbReference>
<dbReference type="GO" id="GO:0016787">
    <property type="term" value="F:hydrolase activity"/>
    <property type="evidence" value="ECO:0007669"/>
    <property type="project" value="UniProtKB-KW"/>
</dbReference>
<dbReference type="EMBL" id="PGCK01000011">
    <property type="protein sequence ID" value="MCD1295819.1"/>
    <property type="molecule type" value="Genomic_DNA"/>
</dbReference>
<name>A0AAP2RDV3_9EURY</name>
<evidence type="ECO:0000256" key="1">
    <source>
        <dbReference type="ARBA" id="ARBA00001946"/>
    </source>
</evidence>
<gene>
    <name evidence="4" type="ORF">CUJ83_12510</name>
</gene>
<dbReference type="PRINTS" id="PR00502">
    <property type="entry name" value="NUDIXFAMILY"/>
</dbReference>
<dbReference type="PROSITE" id="PS00893">
    <property type="entry name" value="NUDIX_BOX"/>
    <property type="match status" value="1"/>
</dbReference>
<dbReference type="PROSITE" id="PS51462">
    <property type="entry name" value="NUDIX"/>
    <property type="match status" value="1"/>
</dbReference>
<accession>A0AAP2RDV3</accession>
<dbReference type="RefSeq" id="WP_230742674.1">
    <property type="nucleotide sequence ID" value="NZ_PGCK01000011.1"/>
</dbReference>
<keyword evidence="2" id="KW-0378">Hydrolase</keyword>
<keyword evidence="5" id="KW-1185">Reference proteome</keyword>
<feature type="domain" description="Nudix hydrolase" evidence="3">
    <location>
        <begin position="7"/>
        <end position="135"/>
    </location>
</feature>
<dbReference type="InterPro" id="IPR020084">
    <property type="entry name" value="NUDIX_hydrolase_CS"/>
</dbReference>
<organism evidence="4 5">
    <name type="scientific">Methanooceanicella nereidis</name>
    <dbReference type="NCBI Taxonomy" id="2052831"/>
    <lineage>
        <taxon>Archaea</taxon>
        <taxon>Methanobacteriati</taxon>
        <taxon>Methanobacteriota</taxon>
        <taxon>Stenosarchaea group</taxon>
        <taxon>Methanomicrobia</taxon>
        <taxon>Methanocellales</taxon>
        <taxon>Methanocellaceae</taxon>
        <taxon>Methanooceanicella</taxon>
    </lineage>
</organism>
<dbReference type="SUPFAM" id="SSF55811">
    <property type="entry name" value="Nudix"/>
    <property type="match status" value="1"/>
</dbReference>
<dbReference type="PANTHER" id="PTHR43046">
    <property type="entry name" value="GDP-MANNOSE MANNOSYL HYDROLASE"/>
    <property type="match status" value="1"/>
</dbReference>
<dbReference type="Gene3D" id="3.90.79.10">
    <property type="entry name" value="Nucleoside Triphosphate Pyrophosphohydrolase"/>
    <property type="match status" value="1"/>
</dbReference>
<dbReference type="InterPro" id="IPR000086">
    <property type="entry name" value="NUDIX_hydrolase_dom"/>
</dbReference>